<proteinExistence type="predicted"/>
<feature type="domain" description="CobW C-terminal" evidence="3">
    <location>
        <begin position="236"/>
        <end position="317"/>
    </location>
</feature>
<dbReference type="EMBL" id="JACHHY010000002">
    <property type="protein sequence ID" value="MBB5017150.1"/>
    <property type="molecule type" value="Genomic_DNA"/>
</dbReference>
<dbReference type="AlphaFoldDB" id="A0A840MFH1"/>
<comment type="caution">
    <text evidence="4">The sequence shown here is derived from an EMBL/GenBank/DDBJ whole genome shotgun (WGS) entry which is preliminary data.</text>
</comment>
<dbReference type="InterPro" id="IPR051316">
    <property type="entry name" value="Zinc-reg_GTPase_activator"/>
</dbReference>
<evidence type="ECO:0000259" key="2">
    <source>
        <dbReference type="Pfam" id="PF02492"/>
    </source>
</evidence>
<organism evidence="4 5">
    <name type="scientific">Chitinivorax tropicus</name>
    <dbReference type="NCBI Taxonomy" id="714531"/>
    <lineage>
        <taxon>Bacteria</taxon>
        <taxon>Pseudomonadati</taxon>
        <taxon>Pseudomonadota</taxon>
        <taxon>Betaproteobacteria</taxon>
        <taxon>Chitinivorax</taxon>
    </lineage>
</organism>
<dbReference type="GO" id="GO:0005737">
    <property type="term" value="C:cytoplasm"/>
    <property type="evidence" value="ECO:0007669"/>
    <property type="project" value="TreeGrafter"/>
</dbReference>
<dbReference type="Pfam" id="PF02492">
    <property type="entry name" value="cobW"/>
    <property type="match status" value="1"/>
</dbReference>
<accession>A0A840MFH1</accession>
<evidence type="ECO:0000313" key="4">
    <source>
        <dbReference type="EMBL" id="MBB5017150.1"/>
    </source>
</evidence>
<evidence type="ECO:0000256" key="1">
    <source>
        <dbReference type="ARBA" id="ARBA00045658"/>
    </source>
</evidence>
<evidence type="ECO:0000259" key="3">
    <source>
        <dbReference type="Pfam" id="PF07683"/>
    </source>
</evidence>
<dbReference type="Gene3D" id="3.40.50.300">
    <property type="entry name" value="P-loop containing nucleotide triphosphate hydrolases"/>
    <property type="match status" value="1"/>
</dbReference>
<dbReference type="CDD" id="cd03112">
    <property type="entry name" value="CobW-like"/>
    <property type="match status" value="1"/>
</dbReference>
<dbReference type="PANTHER" id="PTHR13748">
    <property type="entry name" value="COBW-RELATED"/>
    <property type="match status" value="1"/>
</dbReference>
<dbReference type="Proteomes" id="UP000575898">
    <property type="component" value="Unassembled WGS sequence"/>
</dbReference>
<protein>
    <submittedName>
        <fullName evidence="4">G3E family GTPase</fullName>
    </submittedName>
</protein>
<gene>
    <name evidence="4" type="ORF">HNQ59_000412</name>
</gene>
<dbReference type="InterPro" id="IPR011629">
    <property type="entry name" value="CobW-like_C"/>
</dbReference>
<dbReference type="Pfam" id="PF07683">
    <property type="entry name" value="CobW_C"/>
    <property type="match status" value="1"/>
</dbReference>
<evidence type="ECO:0000313" key="5">
    <source>
        <dbReference type="Proteomes" id="UP000575898"/>
    </source>
</evidence>
<dbReference type="RefSeq" id="WP_184034523.1">
    <property type="nucleotide sequence ID" value="NZ_JACHHY010000002.1"/>
</dbReference>
<feature type="domain" description="CobW/HypB/UreG nucleotide-binding" evidence="2">
    <location>
        <begin position="3"/>
        <end position="160"/>
    </location>
</feature>
<dbReference type="PANTHER" id="PTHR13748:SF46">
    <property type="entry name" value="ZINC CHAPERONE YEIR"/>
    <property type="match status" value="1"/>
</dbReference>
<sequence length="322" mass="35156">MIPVNLITGFLGSGKTTLIQHLLLQAPRNERWAVLVNEFGKVGIDGPLLSQPGLHIKQVPGGCLCCISSPLFRVALNSVIRQVKPTRILIEPSGLAHPAAIRAMLAEPSYQAILRPAATLALVAPSSLQDVRIRQHPLLAAQLNAADLLIASQTDRAQPDDWALLDELLSGLAPPRWIDVTIRDGQLDKAWLDHPVSAPCPVQTNLPQPSLLAGTASRAVSFGMHCQRQPEGLAIGWRWPAERQFSAAKLLAWVNVQFEQGCLRAKGIVQTEHGWQAINQMPQSSLVTPAQWRHDNRLELIFPSQAQVDPTLLDQALGDLMV</sequence>
<dbReference type="SUPFAM" id="SSF52540">
    <property type="entry name" value="P-loop containing nucleoside triphosphate hydrolases"/>
    <property type="match status" value="1"/>
</dbReference>
<reference evidence="4 5" key="1">
    <citation type="submission" date="2020-08" db="EMBL/GenBank/DDBJ databases">
        <title>Genomic Encyclopedia of Type Strains, Phase IV (KMG-IV): sequencing the most valuable type-strain genomes for metagenomic binning, comparative biology and taxonomic classification.</title>
        <authorList>
            <person name="Goeker M."/>
        </authorList>
    </citation>
    <scope>NUCLEOTIDE SEQUENCE [LARGE SCALE GENOMIC DNA]</scope>
    <source>
        <strain evidence="4 5">DSM 27165</strain>
    </source>
</reference>
<comment type="function">
    <text evidence="1">Zinc chaperone that directly transfers zinc cofactor to target proteins, thereby activating them. Zinc is transferred from the CXCC motif in the GTPase domain to the zinc binding site in target proteins in a process requiring GTP hydrolysis.</text>
</comment>
<keyword evidence="5" id="KW-1185">Reference proteome</keyword>
<dbReference type="InterPro" id="IPR027417">
    <property type="entry name" value="P-loop_NTPase"/>
</dbReference>
<dbReference type="InterPro" id="IPR003495">
    <property type="entry name" value="CobW/HypB/UreG_nucleotide-bd"/>
</dbReference>
<name>A0A840MFH1_9PROT</name>